<dbReference type="InterPro" id="IPR023203">
    <property type="entry name" value="TTHA0068_sf"/>
</dbReference>
<evidence type="ECO:0000313" key="3">
    <source>
        <dbReference type="Proteomes" id="UP000026960"/>
    </source>
</evidence>
<accession>A0A0D3HQZ8</accession>
<name>A0A0D3HQZ8_9ORYZ</name>
<organism evidence="2">
    <name type="scientific">Oryza barthii</name>
    <dbReference type="NCBI Taxonomy" id="65489"/>
    <lineage>
        <taxon>Eukaryota</taxon>
        <taxon>Viridiplantae</taxon>
        <taxon>Streptophyta</taxon>
        <taxon>Embryophyta</taxon>
        <taxon>Tracheophyta</taxon>
        <taxon>Spermatophyta</taxon>
        <taxon>Magnoliopsida</taxon>
        <taxon>Liliopsida</taxon>
        <taxon>Poales</taxon>
        <taxon>Poaceae</taxon>
        <taxon>BOP clade</taxon>
        <taxon>Oryzoideae</taxon>
        <taxon>Oryzeae</taxon>
        <taxon>Oryzinae</taxon>
        <taxon>Oryza</taxon>
    </lineage>
</organism>
<keyword evidence="3" id="KW-1185">Reference proteome</keyword>
<reference evidence="2" key="2">
    <citation type="submission" date="2015-03" db="UniProtKB">
        <authorList>
            <consortium name="EnsemblPlants"/>
        </authorList>
    </citation>
    <scope>IDENTIFICATION</scope>
</reference>
<dbReference type="AlphaFoldDB" id="A0A0D3HQZ8"/>
<dbReference type="SUPFAM" id="SSF140663">
    <property type="entry name" value="TTHA0068-like"/>
    <property type="match status" value="1"/>
</dbReference>
<dbReference type="PANTHER" id="PTHR34796:SF1">
    <property type="entry name" value="EXPRESSED PROTEIN"/>
    <property type="match status" value="1"/>
</dbReference>
<evidence type="ECO:0008006" key="4">
    <source>
        <dbReference type="Google" id="ProtNLM"/>
    </source>
</evidence>
<dbReference type="Gramene" id="OBART12G01700.1">
    <property type="protein sequence ID" value="OBART12G01700.1"/>
    <property type="gene ID" value="OBART12G01700"/>
</dbReference>
<dbReference type="HOGENOM" id="CLU_090144_0_0_1"/>
<proteinExistence type="predicted"/>
<dbReference type="EnsemblPlants" id="OBART12G01700.1">
    <property type="protein sequence ID" value="OBART12G01700.1"/>
    <property type="gene ID" value="OBART12G01700"/>
</dbReference>
<reference evidence="2" key="1">
    <citation type="journal article" date="2009" name="Rice">
        <title>De Novo Next Generation Sequencing of Plant Genomes.</title>
        <authorList>
            <person name="Rounsley S."/>
            <person name="Marri P.R."/>
            <person name="Yu Y."/>
            <person name="He R."/>
            <person name="Sisneros N."/>
            <person name="Goicoechea J.L."/>
            <person name="Lee S.J."/>
            <person name="Angelova A."/>
            <person name="Kudrna D."/>
            <person name="Luo M."/>
            <person name="Affourtit J."/>
            <person name="Desany B."/>
            <person name="Knight J."/>
            <person name="Niazi F."/>
            <person name="Egholm M."/>
            <person name="Wing R.A."/>
        </authorList>
    </citation>
    <scope>NUCLEOTIDE SEQUENCE [LARGE SCALE GENOMIC DNA]</scope>
    <source>
        <strain evidence="2">cv. IRGC 105608</strain>
    </source>
</reference>
<dbReference type="InterPro" id="IPR005500">
    <property type="entry name" value="DUF309"/>
</dbReference>
<dbReference type="Proteomes" id="UP000026960">
    <property type="component" value="Chromosome 12"/>
</dbReference>
<dbReference type="PANTHER" id="PTHR34796">
    <property type="entry name" value="EXPRESSED PROTEIN"/>
    <property type="match status" value="1"/>
</dbReference>
<evidence type="ECO:0000313" key="2">
    <source>
        <dbReference type="EnsemblPlants" id="OBART12G01700.1"/>
    </source>
</evidence>
<sequence length="280" mass="30918">MAPALAPCRSAASLHAARLLPQQRTPTAPRILLPAGGLLLRPQPPLHHPQRRSSSRPDLRCRRRLLTARGDYDFYENYADEEGDEEEESEVIGGSFDAAVALFNGGEFHACHDVVEELWYTAEEPTRTLLHAILQCAVAFHHLFNQNHRGAMMELGEGLCKLRKLRLDDDDDTTSPFSRFEEEVAAALNFIYRTQKELAACTDDLCLTMDGSATSYQLLGNFAAGQKLYRLETATGADGDGDGVPTIIFSASSRLVRVKLPTLSATEQHLAALQCTSEYI</sequence>
<dbReference type="Gene3D" id="1.10.3450.10">
    <property type="entry name" value="TTHA0068-like"/>
    <property type="match status" value="1"/>
</dbReference>
<feature type="region of interest" description="Disordered" evidence="1">
    <location>
        <begin position="40"/>
        <end position="59"/>
    </location>
</feature>
<protein>
    <recommendedName>
        <fullName evidence="4">DUF309 domain-containing protein</fullName>
    </recommendedName>
</protein>
<dbReference type="Pfam" id="PF03745">
    <property type="entry name" value="DUF309"/>
    <property type="match status" value="1"/>
</dbReference>
<dbReference type="eggNOG" id="ENOG502QW8C">
    <property type="taxonomic scope" value="Eukaryota"/>
</dbReference>
<evidence type="ECO:0000256" key="1">
    <source>
        <dbReference type="SAM" id="MobiDB-lite"/>
    </source>
</evidence>
<dbReference type="PaxDb" id="65489-OBART12G01700.1"/>